<reference evidence="5" key="1">
    <citation type="submission" date="2017-02" db="UniProtKB">
        <authorList>
            <consortium name="WormBaseParasite"/>
        </authorList>
    </citation>
    <scope>IDENTIFICATION</scope>
</reference>
<name>A0A0R3W4Y9_TAEAS</name>
<sequence length="65" mass="7368">LLRSLLSEQKTKFSKKATYLSVELLQLYINAFERTVASAKKSGREEATLEDFESILIQLTLDFAA</sequence>
<evidence type="ECO:0000256" key="4">
    <source>
        <dbReference type="ARBA" id="ARBA00023204"/>
    </source>
</evidence>
<proteinExistence type="inferred from homology"/>
<dbReference type="InterPro" id="IPR018552">
    <property type="entry name" value="CENP-X"/>
</dbReference>
<evidence type="ECO:0000256" key="3">
    <source>
        <dbReference type="ARBA" id="ARBA00023125"/>
    </source>
</evidence>
<organism evidence="5">
    <name type="scientific">Taenia asiatica</name>
    <name type="common">Asian tapeworm</name>
    <dbReference type="NCBI Taxonomy" id="60517"/>
    <lineage>
        <taxon>Eukaryota</taxon>
        <taxon>Metazoa</taxon>
        <taxon>Spiralia</taxon>
        <taxon>Lophotrochozoa</taxon>
        <taxon>Platyhelminthes</taxon>
        <taxon>Cestoda</taxon>
        <taxon>Eucestoda</taxon>
        <taxon>Cyclophyllidea</taxon>
        <taxon>Taeniidae</taxon>
        <taxon>Taenia</taxon>
    </lineage>
</organism>
<evidence type="ECO:0000256" key="2">
    <source>
        <dbReference type="ARBA" id="ARBA00022763"/>
    </source>
</evidence>
<keyword evidence="4" id="KW-0234">DNA repair</keyword>
<dbReference type="GO" id="GO:0003677">
    <property type="term" value="F:DNA binding"/>
    <property type="evidence" value="ECO:0007669"/>
    <property type="project" value="UniProtKB-KW"/>
</dbReference>
<dbReference type="WBParaSite" id="TASK_0000514901-mRNA-1">
    <property type="protein sequence ID" value="TASK_0000514901-mRNA-1"/>
    <property type="gene ID" value="TASK_0000514901"/>
</dbReference>
<evidence type="ECO:0000256" key="1">
    <source>
        <dbReference type="ARBA" id="ARBA00009359"/>
    </source>
</evidence>
<accession>A0A0R3W4Y9</accession>
<dbReference type="Gene3D" id="6.10.130.30">
    <property type="match status" value="1"/>
</dbReference>
<dbReference type="AlphaFoldDB" id="A0A0R3W4Y9"/>
<keyword evidence="2" id="KW-0227">DNA damage</keyword>
<dbReference type="GO" id="GO:0006281">
    <property type="term" value="P:DNA repair"/>
    <property type="evidence" value="ECO:0007669"/>
    <property type="project" value="UniProtKB-KW"/>
</dbReference>
<keyword evidence="3" id="KW-0238">DNA-binding</keyword>
<protein>
    <submittedName>
        <fullName evidence="5">Centromere protein X</fullName>
    </submittedName>
</protein>
<dbReference type="GO" id="GO:0051382">
    <property type="term" value="P:kinetochore assembly"/>
    <property type="evidence" value="ECO:0007669"/>
    <property type="project" value="InterPro"/>
</dbReference>
<comment type="similarity">
    <text evidence="1">Belongs to the CENP-X/MHF2 family.</text>
</comment>
<dbReference type="Pfam" id="PF09415">
    <property type="entry name" value="CENP-X"/>
    <property type="match status" value="1"/>
</dbReference>
<evidence type="ECO:0000313" key="5">
    <source>
        <dbReference type="WBParaSite" id="TASK_0000514901-mRNA-1"/>
    </source>
</evidence>